<name>A0A4U0RV86_9ACTN</name>
<dbReference type="Proteomes" id="UP000305778">
    <property type="component" value="Unassembled WGS sequence"/>
</dbReference>
<comment type="caution">
    <text evidence="2">The sequence shown here is derived from an EMBL/GenBank/DDBJ whole genome shotgun (WGS) entry which is preliminary data.</text>
</comment>
<evidence type="ECO:0000256" key="1">
    <source>
        <dbReference type="SAM" id="MobiDB-lite"/>
    </source>
</evidence>
<dbReference type="AlphaFoldDB" id="A0A4U0RV86"/>
<sequence>MTNPTSRVRGTGLPASHKPGTTTVTKAFGLKHLLELRTRHESGSPAAHLADLVLDTAREADRLAEELRRHADHARERLDSVLVDVTAARYAQQMQHLGAVLATYRALGSETPQPATQGAGSVPPGAASAAARHVSYGPLPAAGRRRVGRCPCVCNSGGFCGGCGHAGCGGR</sequence>
<evidence type="ECO:0000313" key="2">
    <source>
        <dbReference type="EMBL" id="TKA00100.1"/>
    </source>
</evidence>
<feature type="region of interest" description="Disordered" evidence="1">
    <location>
        <begin position="1"/>
        <end position="22"/>
    </location>
</feature>
<dbReference type="EMBL" id="SUMC01000090">
    <property type="protein sequence ID" value="TKA00100.1"/>
    <property type="molecule type" value="Genomic_DNA"/>
</dbReference>
<accession>A0A4U0RV86</accession>
<evidence type="ECO:0000313" key="3">
    <source>
        <dbReference type="Proteomes" id="UP000305778"/>
    </source>
</evidence>
<reference evidence="2 3" key="1">
    <citation type="submission" date="2019-04" db="EMBL/GenBank/DDBJ databases">
        <title>Streptomyces oryziradicis sp. nov., a novel actinomycete isolated from rhizosphere soil of rice (Oryza sativa L.).</title>
        <authorList>
            <person name="Li C."/>
        </authorList>
    </citation>
    <scope>NUCLEOTIDE SEQUENCE [LARGE SCALE GENOMIC DNA]</scope>
    <source>
        <strain evidence="2 3">NEAU-C40</strain>
    </source>
</reference>
<proteinExistence type="predicted"/>
<protein>
    <submittedName>
        <fullName evidence="2">Uncharacterized protein</fullName>
    </submittedName>
</protein>
<gene>
    <name evidence="2" type="ORF">FCI23_43510</name>
</gene>
<dbReference type="RefSeq" id="WP_136729583.1">
    <property type="nucleotide sequence ID" value="NZ_SUMC01000090.1"/>
</dbReference>
<keyword evidence="3" id="KW-1185">Reference proteome</keyword>
<organism evidence="2 3">
    <name type="scientific">Actinacidiphila oryziradicis</name>
    <dbReference type="NCBI Taxonomy" id="2571141"/>
    <lineage>
        <taxon>Bacteria</taxon>
        <taxon>Bacillati</taxon>
        <taxon>Actinomycetota</taxon>
        <taxon>Actinomycetes</taxon>
        <taxon>Kitasatosporales</taxon>
        <taxon>Streptomycetaceae</taxon>
        <taxon>Actinacidiphila</taxon>
    </lineage>
</organism>